<keyword evidence="3" id="KW-1185">Reference proteome</keyword>
<dbReference type="EMBL" id="AKGD01000001">
    <property type="protein sequence ID" value="EIT70255.1"/>
    <property type="molecule type" value="Genomic_DNA"/>
</dbReference>
<organism evidence="2 3">
    <name type="scientific">Hydrocarboniphaga effusa AP103</name>
    <dbReference type="NCBI Taxonomy" id="1172194"/>
    <lineage>
        <taxon>Bacteria</taxon>
        <taxon>Pseudomonadati</taxon>
        <taxon>Pseudomonadota</taxon>
        <taxon>Gammaproteobacteria</taxon>
        <taxon>Nevskiales</taxon>
        <taxon>Nevskiaceae</taxon>
        <taxon>Hydrocarboniphaga</taxon>
    </lineage>
</organism>
<reference evidence="2 3" key="1">
    <citation type="journal article" date="2012" name="J. Bacteriol.">
        <title>Genome Sequence of n-Alkane-Degrading Hydrocarboniphaga effusa Strain AP103T (ATCC BAA-332T).</title>
        <authorList>
            <person name="Chang H.K."/>
            <person name="Zylstra G.J."/>
            <person name="Chae J.C."/>
        </authorList>
    </citation>
    <scope>NUCLEOTIDE SEQUENCE [LARGE SCALE GENOMIC DNA]</scope>
    <source>
        <strain evidence="2 3">AP103</strain>
    </source>
</reference>
<name>I8T8H2_9GAMM</name>
<gene>
    <name evidence="2" type="ORF">WQQ_03920</name>
</gene>
<keyword evidence="1" id="KW-1133">Transmembrane helix</keyword>
<dbReference type="Proteomes" id="UP000003704">
    <property type="component" value="Unassembled WGS sequence"/>
</dbReference>
<keyword evidence="1" id="KW-0472">Membrane</keyword>
<feature type="transmembrane region" description="Helical" evidence="1">
    <location>
        <begin position="40"/>
        <end position="57"/>
    </location>
</feature>
<sequence length="58" mass="6536">MAARPILLATKRRWGSRFALGGNVFYLDPVSGDRRLKRRYVWAFAGFALGLLVGKLLL</sequence>
<proteinExistence type="predicted"/>
<evidence type="ECO:0000313" key="3">
    <source>
        <dbReference type="Proteomes" id="UP000003704"/>
    </source>
</evidence>
<dbReference type="AlphaFoldDB" id="I8T8H2"/>
<evidence type="ECO:0000256" key="1">
    <source>
        <dbReference type="SAM" id="Phobius"/>
    </source>
</evidence>
<comment type="caution">
    <text evidence="2">The sequence shown here is derived from an EMBL/GenBank/DDBJ whole genome shotgun (WGS) entry which is preliminary data.</text>
</comment>
<evidence type="ECO:0000313" key="2">
    <source>
        <dbReference type="EMBL" id="EIT70255.1"/>
    </source>
</evidence>
<accession>I8T8H2</accession>
<keyword evidence="1" id="KW-0812">Transmembrane</keyword>
<protein>
    <submittedName>
        <fullName evidence="2">Uncharacterized protein</fullName>
    </submittedName>
</protein>